<dbReference type="SUPFAM" id="SSF64518">
    <property type="entry name" value="Phase 1 flagellin"/>
    <property type="match status" value="1"/>
</dbReference>
<gene>
    <name evidence="6" type="primary">flgL</name>
    <name evidence="6" type="ORF">GCM10011617_29350</name>
</gene>
<reference evidence="6" key="1">
    <citation type="journal article" date="2014" name="Int. J. Syst. Evol. Microbiol.">
        <title>Complete genome sequence of Corynebacterium casei LMG S-19264T (=DSM 44701T), isolated from a smear-ripened cheese.</title>
        <authorList>
            <consortium name="US DOE Joint Genome Institute (JGI-PGF)"/>
            <person name="Walter F."/>
            <person name="Albersmeier A."/>
            <person name="Kalinowski J."/>
            <person name="Ruckert C."/>
        </authorList>
    </citation>
    <scope>NUCLEOTIDE SEQUENCE</scope>
    <source>
        <strain evidence="6">KCTC 32422</strain>
    </source>
</reference>
<evidence type="ECO:0000256" key="1">
    <source>
        <dbReference type="ARBA" id="ARBA00004365"/>
    </source>
</evidence>
<protein>
    <submittedName>
        <fullName evidence="6">Flagellar hook-filament junction protein FlgL</fullName>
    </submittedName>
</protein>
<evidence type="ECO:0000256" key="4">
    <source>
        <dbReference type="ARBA" id="ARBA00023143"/>
    </source>
</evidence>
<keyword evidence="6" id="KW-0969">Cilium</keyword>
<name>A0A918RND6_9SPHN</name>
<feature type="domain" description="Flagellin N-terminal" evidence="5">
    <location>
        <begin position="5"/>
        <end position="139"/>
    </location>
</feature>
<keyword evidence="6" id="KW-0966">Cell projection</keyword>
<comment type="similarity">
    <text evidence="3">Belongs to the bacterial flagellin family.</text>
</comment>
<sequence length="304" mass="31148">MTMLSTSAFYERATRNIGTLRSRAEGLQTALGTGQKLSRSSDDPVAASRLRSLTRADAMAAIDTTNAARAASDLTLTDSALSSFANHVIRAQELATQAASGLLTGDQRKGIATELAQLGQEIVRLANARDSVGHALFGGETAGAAYTFDAAGNPVYAGTASAGEMPLGEGQSVTRRLTGPEFLSFTGSSGATDLFAVIGGLAAALDGGAADPAQAARDALGDLAGGLEAITTAQTVVGARLNWIDLIGDRRVQTSELRAEEQADVGGTDLAATVTELQQVMTVLEASQASFAKLAGLSLFNVLR</sequence>
<dbReference type="AlphaFoldDB" id="A0A918RND6"/>
<dbReference type="GO" id="GO:0005576">
    <property type="term" value="C:extracellular region"/>
    <property type="evidence" value="ECO:0007669"/>
    <property type="project" value="UniProtKB-SubCell"/>
</dbReference>
<evidence type="ECO:0000256" key="3">
    <source>
        <dbReference type="ARBA" id="ARBA00005709"/>
    </source>
</evidence>
<reference evidence="6" key="2">
    <citation type="submission" date="2020-09" db="EMBL/GenBank/DDBJ databases">
        <authorList>
            <person name="Sun Q."/>
            <person name="Kim S."/>
        </authorList>
    </citation>
    <scope>NUCLEOTIDE SEQUENCE</scope>
    <source>
        <strain evidence="6">KCTC 32422</strain>
    </source>
</reference>
<comment type="caution">
    <text evidence="6">The sequence shown here is derived from an EMBL/GenBank/DDBJ whole genome shotgun (WGS) entry which is preliminary data.</text>
</comment>
<dbReference type="GO" id="GO:0005198">
    <property type="term" value="F:structural molecule activity"/>
    <property type="evidence" value="ECO:0007669"/>
    <property type="project" value="InterPro"/>
</dbReference>
<proteinExistence type="inferred from homology"/>
<dbReference type="Pfam" id="PF00669">
    <property type="entry name" value="Flagellin_N"/>
    <property type="match status" value="1"/>
</dbReference>
<dbReference type="InterPro" id="IPR001029">
    <property type="entry name" value="Flagellin_N"/>
</dbReference>
<dbReference type="PANTHER" id="PTHR42792:SF1">
    <property type="entry name" value="FLAGELLAR HOOK-ASSOCIATED PROTEIN 3"/>
    <property type="match status" value="1"/>
</dbReference>
<accession>A0A918RND6</accession>
<dbReference type="InterPro" id="IPR001492">
    <property type="entry name" value="Flagellin"/>
</dbReference>
<keyword evidence="7" id="KW-1185">Reference proteome</keyword>
<keyword evidence="4" id="KW-0975">Bacterial flagellum</keyword>
<keyword evidence="6" id="KW-0282">Flagellum</keyword>
<evidence type="ECO:0000259" key="5">
    <source>
        <dbReference type="Pfam" id="PF00669"/>
    </source>
</evidence>
<evidence type="ECO:0000313" key="6">
    <source>
        <dbReference type="EMBL" id="GHA06658.1"/>
    </source>
</evidence>
<organism evidence="6 7">
    <name type="scientific">Novosphingobium arvoryzae</name>
    <dbReference type="NCBI Taxonomy" id="1256514"/>
    <lineage>
        <taxon>Bacteria</taxon>
        <taxon>Pseudomonadati</taxon>
        <taxon>Pseudomonadota</taxon>
        <taxon>Alphaproteobacteria</taxon>
        <taxon>Sphingomonadales</taxon>
        <taxon>Sphingomonadaceae</taxon>
        <taxon>Novosphingobium</taxon>
    </lineage>
</organism>
<dbReference type="Proteomes" id="UP000634139">
    <property type="component" value="Unassembled WGS sequence"/>
</dbReference>
<dbReference type="GO" id="GO:0009288">
    <property type="term" value="C:bacterial-type flagellum"/>
    <property type="evidence" value="ECO:0007669"/>
    <property type="project" value="UniProtKB-SubCell"/>
</dbReference>
<dbReference type="Gene3D" id="1.20.1330.10">
    <property type="entry name" value="f41 fragment of flagellin, N-terminal domain"/>
    <property type="match status" value="1"/>
</dbReference>
<comment type="subcellular location">
    <subcellularLocation>
        <location evidence="1">Bacterial flagellum</location>
    </subcellularLocation>
    <subcellularLocation>
        <location evidence="2">Secreted</location>
    </subcellularLocation>
</comment>
<dbReference type="EMBL" id="BMZD01000010">
    <property type="protein sequence ID" value="GHA06658.1"/>
    <property type="molecule type" value="Genomic_DNA"/>
</dbReference>
<dbReference type="PANTHER" id="PTHR42792">
    <property type="entry name" value="FLAGELLIN"/>
    <property type="match status" value="1"/>
</dbReference>
<evidence type="ECO:0000313" key="7">
    <source>
        <dbReference type="Proteomes" id="UP000634139"/>
    </source>
</evidence>
<evidence type="ECO:0000256" key="2">
    <source>
        <dbReference type="ARBA" id="ARBA00004613"/>
    </source>
</evidence>
<dbReference type="RefSeq" id="WP_189542878.1">
    <property type="nucleotide sequence ID" value="NZ_BMZD01000010.1"/>
</dbReference>